<evidence type="ECO:0000313" key="1">
    <source>
        <dbReference type="EMBL" id="ETY72235.1"/>
    </source>
</evidence>
<dbReference type="STRING" id="1435051.BMOU_0249"/>
<dbReference type="AlphaFoldDB" id="W4NC42"/>
<dbReference type="PATRIC" id="fig|1435051.3.peg.245"/>
<dbReference type="eggNOG" id="COG1403">
    <property type="taxonomic scope" value="Bacteria"/>
</dbReference>
<dbReference type="OrthoDB" id="5124189at2"/>
<dbReference type="Proteomes" id="UP000019155">
    <property type="component" value="Unassembled WGS sequence"/>
</dbReference>
<accession>W4NC42</accession>
<name>W4NC42_9BIFI</name>
<proteinExistence type="predicted"/>
<keyword evidence="2" id="KW-1185">Reference proteome</keyword>
<evidence type="ECO:0000313" key="2">
    <source>
        <dbReference type="Proteomes" id="UP000019155"/>
    </source>
</evidence>
<gene>
    <name evidence="1" type="ORF">BMOU_0249</name>
</gene>
<protein>
    <submittedName>
        <fullName evidence="1">Gp77 phage protein</fullName>
    </submittedName>
</protein>
<reference evidence="1 2" key="1">
    <citation type="journal article" date="2014" name="Genome Announc.">
        <title>The Genome Sequence of Bifidobacterium moukalabense DSM 27321 Highlights the Close Phylogenetic Relatedness with the Bifidobacterium dentium Taxon.</title>
        <authorList>
            <person name="Lugli G.A."/>
            <person name="Duranti S."/>
            <person name="Milani C."/>
            <person name="Turroni F."/>
            <person name="Viappiani A."/>
            <person name="Mangifesta M."/>
            <person name="van Sinderen D."/>
            <person name="Ventura M."/>
        </authorList>
    </citation>
    <scope>NUCLEOTIDE SEQUENCE [LARGE SCALE GENOMIC DNA]</scope>
    <source>
        <strain evidence="1 2">DSM 27321</strain>
    </source>
</reference>
<sequence length="133" mass="14791">MNDAELEAAKRAALARQGHHCQRCGRNIHDPALWPGRSGHHRQLRRTADPQVRHSPENIIELCGSGTTGCHGWIHAHIDEARRNGWIVPAGSEPASTPVRNWTGRWQLLLPDGTARTLTPGELIAIRTKEEPQ</sequence>
<organism evidence="1 2">
    <name type="scientific">Bifidobacterium moukalabense DSM 27321</name>
    <dbReference type="NCBI Taxonomy" id="1435051"/>
    <lineage>
        <taxon>Bacteria</taxon>
        <taxon>Bacillati</taxon>
        <taxon>Actinomycetota</taxon>
        <taxon>Actinomycetes</taxon>
        <taxon>Bifidobacteriales</taxon>
        <taxon>Bifidobacteriaceae</taxon>
        <taxon>Bifidobacterium</taxon>
    </lineage>
</organism>
<comment type="caution">
    <text evidence="1">The sequence shown here is derived from an EMBL/GenBank/DDBJ whole genome shotgun (WGS) entry which is preliminary data.</text>
</comment>
<dbReference type="GeneID" id="97502537"/>
<dbReference type="EMBL" id="AZMV01000001">
    <property type="protein sequence ID" value="ETY72235.1"/>
    <property type="molecule type" value="Genomic_DNA"/>
</dbReference>
<dbReference type="RefSeq" id="WP_034873978.1">
    <property type="nucleotide sequence ID" value="NZ_AZMV01000001.1"/>
</dbReference>